<sequence length="38" mass="4009">MDTIPLGDLFTILGGLFCTVAAVLVLLAVRSFLREGEG</sequence>
<protein>
    <submittedName>
        <fullName evidence="2">Uncharacterized protein</fullName>
    </submittedName>
</protein>
<gene>
    <name evidence="2" type="ORF">NCTC13291_00010</name>
</gene>
<evidence type="ECO:0000313" key="2">
    <source>
        <dbReference type="EMBL" id="SUE37143.1"/>
    </source>
</evidence>
<organism evidence="2 3">
    <name type="scientific">Roseomonas mucosa</name>
    <dbReference type="NCBI Taxonomy" id="207340"/>
    <lineage>
        <taxon>Bacteria</taxon>
        <taxon>Pseudomonadati</taxon>
        <taxon>Pseudomonadota</taxon>
        <taxon>Alphaproteobacteria</taxon>
        <taxon>Acetobacterales</taxon>
        <taxon>Roseomonadaceae</taxon>
        <taxon>Roseomonas</taxon>
    </lineage>
</organism>
<proteinExistence type="predicted"/>
<evidence type="ECO:0000313" key="3">
    <source>
        <dbReference type="Proteomes" id="UP000254919"/>
    </source>
</evidence>
<name>A0A379MTY4_9PROT</name>
<dbReference type="Proteomes" id="UP000254919">
    <property type="component" value="Unassembled WGS sequence"/>
</dbReference>
<reference evidence="2 3" key="1">
    <citation type="submission" date="2018-06" db="EMBL/GenBank/DDBJ databases">
        <authorList>
            <consortium name="Pathogen Informatics"/>
            <person name="Doyle S."/>
        </authorList>
    </citation>
    <scope>NUCLEOTIDE SEQUENCE [LARGE SCALE GENOMIC DNA]</scope>
    <source>
        <strain evidence="2 3">NCTC13291</strain>
    </source>
</reference>
<keyword evidence="1" id="KW-1133">Transmembrane helix</keyword>
<accession>A0A379MTY4</accession>
<keyword evidence="1" id="KW-0812">Transmembrane</keyword>
<dbReference type="AlphaFoldDB" id="A0A379MTY4"/>
<keyword evidence="1" id="KW-0472">Membrane</keyword>
<dbReference type="EMBL" id="UGVN01000001">
    <property type="protein sequence ID" value="SUE37143.1"/>
    <property type="molecule type" value="Genomic_DNA"/>
</dbReference>
<feature type="transmembrane region" description="Helical" evidence="1">
    <location>
        <begin position="12"/>
        <end position="33"/>
    </location>
</feature>
<evidence type="ECO:0000256" key="1">
    <source>
        <dbReference type="SAM" id="Phobius"/>
    </source>
</evidence>